<reference evidence="2" key="1">
    <citation type="journal article" date="2015" name="Nat. Plants">
        <title>Genome expansion of Arabis alpina linked with retrotransposition and reduced symmetric DNA methylation.</title>
        <authorList>
            <person name="Willing E.M."/>
            <person name="Rawat V."/>
            <person name="Mandakova T."/>
            <person name="Maumus F."/>
            <person name="James G.V."/>
            <person name="Nordstroem K.J."/>
            <person name="Becker C."/>
            <person name="Warthmann N."/>
            <person name="Chica C."/>
            <person name="Szarzynska B."/>
            <person name="Zytnicki M."/>
            <person name="Albani M.C."/>
            <person name="Kiefer C."/>
            <person name="Bergonzi S."/>
            <person name="Castaings L."/>
            <person name="Mateos J.L."/>
            <person name="Berns M.C."/>
            <person name="Bujdoso N."/>
            <person name="Piofczyk T."/>
            <person name="de Lorenzo L."/>
            <person name="Barrero-Sicilia C."/>
            <person name="Mateos I."/>
            <person name="Piednoel M."/>
            <person name="Hagmann J."/>
            <person name="Chen-Min-Tao R."/>
            <person name="Iglesias-Fernandez R."/>
            <person name="Schuster S.C."/>
            <person name="Alonso-Blanco C."/>
            <person name="Roudier F."/>
            <person name="Carbonero P."/>
            <person name="Paz-Ares J."/>
            <person name="Davis S.J."/>
            <person name="Pecinka A."/>
            <person name="Quesneville H."/>
            <person name="Colot V."/>
            <person name="Lysak M.A."/>
            <person name="Weigel D."/>
            <person name="Coupland G."/>
            <person name="Schneeberger K."/>
        </authorList>
    </citation>
    <scope>NUCLEOTIDE SEQUENCE [LARGE SCALE GENOMIC DNA]</scope>
    <source>
        <strain evidence="2">cv. Pajares</strain>
    </source>
</reference>
<accession>A0A087HBZ3</accession>
<dbReference type="Gramene" id="KFK39645">
    <property type="protein sequence ID" value="KFK39645"/>
    <property type="gene ID" value="AALP_AA3G270400"/>
</dbReference>
<keyword evidence="2" id="KW-1185">Reference proteome</keyword>
<evidence type="ECO:0000313" key="2">
    <source>
        <dbReference type="Proteomes" id="UP000029120"/>
    </source>
</evidence>
<dbReference type="Proteomes" id="UP000029120">
    <property type="component" value="Chromosome 3"/>
</dbReference>
<proteinExistence type="predicted"/>
<dbReference type="AlphaFoldDB" id="A0A087HBZ3"/>
<dbReference type="EMBL" id="CM002871">
    <property type="protein sequence ID" value="KFK39645.1"/>
    <property type="molecule type" value="Genomic_DNA"/>
</dbReference>
<name>A0A087HBZ3_ARAAL</name>
<dbReference type="OMA" id="RRICWVE"/>
<organism evidence="1 2">
    <name type="scientific">Arabis alpina</name>
    <name type="common">Alpine rock-cress</name>
    <dbReference type="NCBI Taxonomy" id="50452"/>
    <lineage>
        <taxon>Eukaryota</taxon>
        <taxon>Viridiplantae</taxon>
        <taxon>Streptophyta</taxon>
        <taxon>Embryophyta</taxon>
        <taxon>Tracheophyta</taxon>
        <taxon>Spermatophyta</taxon>
        <taxon>Magnoliopsida</taxon>
        <taxon>eudicotyledons</taxon>
        <taxon>Gunneridae</taxon>
        <taxon>Pentapetalae</taxon>
        <taxon>rosids</taxon>
        <taxon>malvids</taxon>
        <taxon>Brassicales</taxon>
        <taxon>Brassicaceae</taxon>
        <taxon>Arabideae</taxon>
        <taxon>Arabis</taxon>
    </lineage>
</organism>
<dbReference type="eggNOG" id="KOG4585">
    <property type="taxonomic scope" value="Eukaryota"/>
</dbReference>
<gene>
    <name evidence="1" type="ordered locus">AALP_Aa3g270400</name>
</gene>
<sequence>MLHRLSSAAAVTNSFLETNDLFLPPSQSLRLESLLSSLPIPPPSSSSSTWFNRFVTSAVENDDPRWNLYFRMSKSTFFNLHSILSSSDDLPLTSFAASIFRLAHNASYKSLLLRFGFDSVHDASRAFFTVCKLINDKLGQLDDPKPDYSPRLLPNCCGVLGFGRFDVQGKLLESLIVQALVDSNGRFSNIYDETGRRSFSRNLNRS</sequence>
<protein>
    <submittedName>
        <fullName evidence="1">Uncharacterized protein</fullName>
    </submittedName>
</protein>
<dbReference type="OrthoDB" id="1912480at2759"/>
<evidence type="ECO:0000313" key="1">
    <source>
        <dbReference type="EMBL" id="KFK39645.1"/>
    </source>
</evidence>